<evidence type="ECO:0000313" key="2">
    <source>
        <dbReference type="Proteomes" id="UP000831021"/>
    </source>
</evidence>
<organism evidence="1 2">
    <name type="scientific">Bacillus phage FADO</name>
    <dbReference type="NCBI Taxonomy" id="2917160"/>
    <lineage>
        <taxon>Viruses</taxon>
        <taxon>Duplodnaviria</taxon>
        <taxon>Heunggongvirae</taxon>
        <taxon>Uroviricota</taxon>
        <taxon>Caudoviricetes</taxon>
        <taxon>Heleneionescovirinae</taxon>
        <taxon>Zhangjivirus</taxon>
        <taxon>Zhangjivirus fado</taxon>
    </lineage>
</organism>
<accession>A0AAE9G5R5</accession>
<reference evidence="1 2" key="1">
    <citation type="submission" date="2022-01" db="EMBL/GenBank/DDBJ databases">
        <authorList>
            <person name="Stokar-Avihail A."/>
        </authorList>
    </citation>
    <scope>NUCLEOTIDE SEQUENCE [LARGE SCALE GENOMIC DNA]</scope>
</reference>
<evidence type="ECO:0008006" key="3">
    <source>
        <dbReference type="Google" id="ProtNLM"/>
    </source>
</evidence>
<dbReference type="SUPFAM" id="SSF55608">
    <property type="entry name" value="Homing endonucleases"/>
    <property type="match status" value="1"/>
</dbReference>
<proteinExistence type="predicted"/>
<evidence type="ECO:0000313" key="1">
    <source>
        <dbReference type="EMBL" id="UNY48778.1"/>
    </source>
</evidence>
<gene>
    <name evidence="1" type="ORF">fado_63</name>
</gene>
<dbReference type="InterPro" id="IPR027434">
    <property type="entry name" value="Homing_endonucl"/>
</dbReference>
<sequence>MLLASRYCLKSLNKHEVGEMLEDNYILGLLYGDGYFQQKNRYEWFLFSTTHKELSDKVISYLDKNNIKYFNHRRYFPKGHKKENYEILELIEITDEKFREYLLCQGFNSDNASERIKWNRDFIRGIIETKGSLFTYQHRNSIAWRISISGNEDDVKYIKHMLETELNVSAGNVSRRRDRESKGIISESYRLNIQNRAGVREVVNFIKGENISKYLNEMIEKFEKFDLETPYNMKRKVFKHYKFAVGAMARDLGIVIKGKRGGGRNFKPIYLWEGDTEIACFSGWENAYKWTCKMYEEELGRIPPEVHSED</sequence>
<name>A0AAE9G5R5_9CAUD</name>
<keyword evidence="2" id="KW-1185">Reference proteome</keyword>
<dbReference type="Proteomes" id="UP000831021">
    <property type="component" value="Segment"/>
</dbReference>
<dbReference type="Gene3D" id="3.10.28.10">
    <property type="entry name" value="Homing endonucleases"/>
    <property type="match status" value="1"/>
</dbReference>
<dbReference type="EMBL" id="OM236516">
    <property type="protein sequence ID" value="UNY48778.1"/>
    <property type="molecule type" value="Genomic_DNA"/>
</dbReference>
<protein>
    <recommendedName>
        <fullName evidence="3">DOD-type homing endonuclease domain-containing protein</fullName>
    </recommendedName>
</protein>